<dbReference type="GO" id="GO:0032981">
    <property type="term" value="P:mitochondrial respiratory chain complex I assembly"/>
    <property type="evidence" value="ECO:0007669"/>
    <property type="project" value="TreeGrafter"/>
</dbReference>
<feature type="compositionally biased region" description="Basic and acidic residues" evidence="1">
    <location>
        <begin position="202"/>
        <end position="212"/>
    </location>
</feature>
<dbReference type="InterPro" id="IPR036748">
    <property type="entry name" value="MTH938-like_sf"/>
</dbReference>
<dbReference type="GO" id="GO:0005743">
    <property type="term" value="C:mitochondrial inner membrane"/>
    <property type="evidence" value="ECO:0007669"/>
    <property type="project" value="TreeGrafter"/>
</dbReference>
<evidence type="ECO:0000256" key="1">
    <source>
        <dbReference type="SAM" id="MobiDB-lite"/>
    </source>
</evidence>
<protein>
    <recommendedName>
        <fullName evidence="3">NADH dehydrogenase [ubiquinone] 1 alpha subcomplex assembly factor 3</fullName>
    </recommendedName>
</protein>
<feature type="region of interest" description="Disordered" evidence="1">
    <location>
        <begin position="189"/>
        <end position="212"/>
    </location>
</feature>
<comment type="caution">
    <text evidence="2">The sequence shown here is derived from an EMBL/GenBank/DDBJ whole genome shotgun (WGS) entry which is preliminary data.</text>
</comment>
<sequence>MRAFRRIVPHAGVRDHNSKDSLLKLLPDSWAKPLNKSYFGETYEGTGKTTGYIVNKRDSPVFCVDYVGTSGFQMTNGWVIKGPLIIFPHRIFSWKVKSAKDINVDSLAFFSVLQPQVECLFIGWGDFGRANVIDVRGILKACRSLKLKFEVSDTESAVSAFNFCSLDNRYVAAAVIPPEKLIIPDRLKLSSPSSGPNASKAVAKDRTLQTVK</sequence>
<dbReference type="EMBL" id="JARGDH010000005">
    <property type="protein sequence ID" value="KAL0268344.1"/>
    <property type="molecule type" value="Genomic_DNA"/>
</dbReference>
<gene>
    <name evidence="2" type="ORF">PYX00_010321</name>
</gene>
<dbReference type="Pfam" id="PF04430">
    <property type="entry name" value="DUF498"/>
    <property type="match status" value="1"/>
</dbReference>
<dbReference type="Gene3D" id="3.40.1230.10">
    <property type="entry name" value="MTH938-like"/>
    <property type="match status" value="1"/>
</dbReference>
<organism evidence="2">
    <name type="scientific">Menopon gallinae</name>
    <name type="common">poultry shaft louse</name>
    <dbReference type="NCBI Taxonomy" id="328185"/>
    <lineage>
        <taxon>Eukaryota</taxon>
        <taxon>Metazoa</taxon>
        <taxon>Ecdysozoa</taxon>
        <taxon>Arthropoda</taxon>
        <taxon>Hexapoda</taxon>
        <taxon>Insecta</taxon>
        <taxon>Pterygota</taxon>
        <taxon>Neoptera</taxon>
        <taxon>Paraneoptera</taxon>
        <taxon>Psocodea</taxon>
        <taxon>Troctomorpha</taxon>
        <taxon>Phthiraptera</taxon>
        <taxon>Amblycera</taxon>
        <taxon>Menoponidae</taxon>
        <taxon>Menopon</taxon>
    </lineage>
</organism>
<evidence type="ECO:0000313" key="2">
    <source>
        <dbReference type="EMBL" id="KAL0268344.1"/>
    </source>
</evidence>
<name>A0AAW2HF66_9NEOP</name>
<evidence type="ECO:0008006" key="3">
    <source>
        <dbReference type="Google" id="ProtNLM"/>
    </source>
</evidence>
<dbReference type="PANTHER" id="PTHR21192">
    <property type="entry name" value="NUCLEAR PROTEIN E3-3"/>
    <property type="match status" value="1"/>
</dbReference>
<dbReference type="PANTHER" id="PTHR21192:SF2">
    <property type="entry name" value="NADH DEHYDROGENASE [UBIQUINONE] 1 ALPHA SUBCOMPLEX ASSEMBLY FACTOR 3"/>
    <property type="match status" value="1"/>
</dbReference>
<proteinExistence type="predicted"/>
<dbReference type="AlphaFoldDB" id="A0AAW2HF66"/>
<accession>A0AAW2HF66</accession>
<dbReference type="SUPFAM" id="SSF64076">
    <property type="entry name" value="MTH938-like"/>
    <property type="match status" value="1"/>
</dbReference>
<reference evidence="2" key="1">
    <citation type="journal article" date="2024" name="Gigascience">
        <title>Chromosome-level genome of the poultry shaft louse Menopon gallinae provides insight into the host-switching and adaptive evolution of parasitic lice.</title>
        <authorList>
            <person name="Xu Y."/>
            <person name="Ma L."/>
            <person name="Liu S."/>
            <person name="Liang Y."/>
            <person name="Liu Q."/>
            <person name="He Z."/>
            <person name="Tian L."/>
            <person name="Duan Y."/>
            <person name="Cai W."/>
            <person name="Li H."/>
            <person name="Song F."/>
        </authorList>
    </citation>
    <scope>NUCLEOTIDE SEQUENCE</scope>
    <source>
        <strain evidence="2">Cailab_2023a</strain>
    </source>
</reference>
<dbReference type="InterPro" id="IPR007523">
    <property type="entry name" value="NDUFAF3/AAMDC"/>
</dbReference>